<feature type="domain" description="Aldehyde ferredoxin oxidoreductase C-terminal" evidence="1">
    <location>
        <begin position="30"/>
        <end position="115"/>
    </location>
</feature>
<feature type="non-terminal residue" evidence="2">
    <location>
        <position position="1"/>
    </location>
</feature>
<comment type="caution">
    <text evidence="2">The sequence shown here is derived from an EMBL/GenBank/DDBJ whole genome shotgun (WGS) entry which is preliminary data.</text>
</comment>
<dbReference type="GO" id="GO:0051536">
    <property type="term" value="F:iron-sulfur cluster binding"/>
    <property type="evidence" value="ECO:0007669"/>
    <property type="project" value="InterPro"/>
</dbReference>
<evidence type="ECO:0000259" key="1">
    <source>
        <dbReference type="Pfam" id="PF01314"/>
    </source>
</evidence>
<reference evidence="2" key="1">
    <citation type="journal article" date="2014" name="Front. Microbiol.">
        <title>High frequency of phylogenetically diverse reductive dehalogenase-homologous genes in deep subseafloor sedimentary metagenomes.</title>
        <authorList>
            <person name="Kawai M."/>
            <person name="Futagami T."/>
            <person name="Toyoda A."/>
            <person name="Takaki Y."/>
            <person name="Nishi S."/>
            <person name="Hori S."/>
            <person name="Arai W."/>
            <person name="Tsubouchi T."/>
            <person name="Morono Y."/>
            <person name="Uchiyama I."/>
            <person name="Ito T."/>
            <person name="Fujiyama A."/>
            <person name="Inagaki F."/>
            <person name="Takami H."/>
        </authorList>
    </citation>
    <scope>NUCLEOTIDE SEQUENCE</scope>
    <source>
        <strain evidence="2">Expedition CK06-06</strain>
    </source>
</reference>
<dbReference type="GO" id="GO:0016625">
    <property type="term" value="F:oxidoreductase activity, acting on the aldehyde or oxo group of donors, iron-sulfur protein as acceptor"/>
    <property type="evidence" value="ECO:0007669"/>
    <property type="project" value="InterPro"/>
</dbReference>
<evidence type="ECO:0000313" key="2">
    <source>
        <dbReference type="EMBL" id="GAH91558.1"/>
    </source>
</evidence>
<dbReference type="AlphaFoldDB" id="X1LBR0"/>
<sequence>AVFGSKKLKAVVISGKHSLPTRDITQYRKIYDYIYKESTSSPVMKKYHDLGTAENVLPLNELGGLPTRNLKETKFEGALNISGEKLAEGYLGRRLACSHCPVGCIHIAALREPYEDESYFYKTSMV</sequence>
<dbReference type="SUPFAM" id="SSF48310">
    <property type="entry name" value="Aldehyde ferredoxin oxidoreductase, C-terminal domains"/>
    <property type="match status" value="1"/>
</dbReference>
<dbReference type="Pfam" id="PF01314">
    <property type="entry name" value="AFOR_C"/>
    <property type="match status" value="1"/>
</dbReference>
<dbReference type="InterPro" id="IPR013984">
    <property type="entry name" value="Ald_Fedxn_OxRdtase_dom2"/>
</dbReference>
<accession>X1LBR0</accession>
<dbReference type="PANTHER" id="PTHR30038">
    <property type="entry name" value="ALDEHYDE FERREDOXIN OXIDOREDUCTASE"/>
    <property type="match status" value="1"/>
</dbReference>
<proteinExistence type="predicted"/>
<dbReference type="EMBL" id="BARU01046580">
    <property type="protein sequence ID" value="GAH91558.1"/>
    <property type="molecule type" value="Genomic_DNA"/>
</dbReference>
<dbReference type="PANTHER" id="PTHR30038:SF8">
    <property type="entry name" value="ALDEHYDE FERREDOXIN OXIDOREDUCTASE"/>
    <property type="match status" value="1"/>
</dbReference>
<name>X1LBR0_9ZZZZ</name>
<dbReference type="GO" id="GO:0009055">
    <property type="term" value="F:electron transfer activity"/>
    <property type="evidence" value="ECO:0007669"/>
    <property type="project" value="InterPro"/>
</dbReference>
<dbReference type="InterPro" id="IPR051919">
    <property type="entry name" value="W-dependent_AOR"/>
</dbReference>
<dbReference type="Gene3D" id="1.10.569.10">
    <property type="entry name" value="Aldehyde Ferredoxin Oxidoreductase Protein, subunit A, domain 2"/>
    <property type="match status" value="1"/>
</dbReference>
<dbReference type="InterPro" id="IPR036021">
    <property type="entry name" value="Tungsten_al_ferr_oxy-like_C"/>
</dbReference>
<organism evidence="2">
    <name type="scientific">marine sediment metagenome</name>
    <dbReference type="NCBI Taxonomy" id="412755"/>
    <lineage>
        <taxon>unclassified sequences</taxon>
        <taxon>metagenomes</taxon>
        <taxon>ecological metagenomes</taxon>
    </lineage>
</organism>
<dbReference type="InterPro" id="IPR001203">
    <property type="entry name" value="OxRdtase_Ald_Fedxn_C"/>
</dbReference>
<feature type="non-terminal residue" evidence="2">
    <location>
        <position position="126"/>
    </location>
</feature>
<protein>
    <recommendedName>
        <fullName evidence="1">Aldehyde ferredoxin oxidoreductase C-terminal domain-containing protein</fullName>
    </recommendedName>
</protein>
<gene>
    <name evidence="2" type="ORF">S03H2_70197</name>
</gene>